<accession>E1RJN8</accession>
<dbReference type="RefSeq" id="WP_013328863.1">
    <property type="nucleotide sequence ID" value="NC_014507.1"/>
</dbReference>
<gene>
    <name evidence="8" type="primary">trpC</name>
    <name evidence="10" type="ordered locus">Mpet_0918</name>
</gene>
<dbReference type="AlphaFoldDB" id="E1RJN8"/>
<comment type="pathway">
    <text evidence="2 8">Amino-acid biosynthesis; L-tryptophan biosynthesis; L-tryptophan from chorismate: step 4/5.</text>
</comment>
<evidence type="ECO:0000313" key="10">
    <source>
        <dbReference type="EMBL" id="ADN35685.1"/>
    </source>
</evidence>
<evidence type="ECO:0000256" key="3">
    <source>
        <dbReference type="ARBA" id="ARBA00022605"/>
    </source>
</evidence>
<evidence type="ECO:0000313" key="11">
    <source>
        <dbReference type="Proteomes" id="UP000006565"/>
    </source>
</evidence>
<dbReference type="CDD" id="cd00331">
    <property type="entry name" value="IGPS"/>
    <property type="match status" value="1"/>
</dbReference>
<dbReference type="EC" id="4.1.1.48" evidence="8"/>
<dbReference type="SUPFAM" id="SSF51366">
    <property type="entry name" value="Ribulose-phoshate binding barrel"/>
    <property type="match status" value="1"/>
</dbReference>
<evidence type="ECO:0000256" key="1">
    <source>
        <dbReference type="ARBA" id="ARBA00001633"/>
    </source>
</evidence>
<keyword evidence="4 8" id="KW-0210">Decarboxylase</keyword>
<proteinExistence type="inferred from homology"/>
<dbReference type="KEGG" id="mpi:Mpet_0918"/>
<dbReference type="GeneID" id="9743377"/>
<dbReference type="GO" id="GO:0004640">
    <property type="term" value="F:phosphoribosylanthranilate isomerase activity"/>
    <property type="evidence" value="ECO:0007669"/>
    <property type="project" value="TreeGrafter"/>
</dbReference>
<keyword evidence="6 8" id="KW-0057">Aromatic amino acid biosynthesis</keyword>
<evidence type="ECO:0000259" key="9">
    <source>
        <dbReference type="Pfam" id="PF00218"/>
    </source>
</evidence>
<sequence>MEVTKVTAMLDLIVESTRRRVKEIDSSVPVEERQIQSLEKSIRTRKQNGVNPVIAEIKFRSPSEGLIRSYEDPAGIASGYVDAGCAGISVLTNPEFFGGDNSFIEKIRPQTAVPVLRKDFVVDEAQVRETAALGADAVLLIAAVLGEELGGFIEYTHGFGLEALVEVHDEAEMENAISGGARIIGINNRNLKTMKTELETTRRLGPLAAGRGVTVVCESGITGPADIREMRKCCDGFLVGTYLMKAEDPAKALEGLVCA</sequence>
<dbReference type="InterPro" id="IPR011060">
    <property type="entry name" value="RibuloseP-bd_barrel"/>
</dbReference>
<keyword evidence="11" id="KW-1185">Reference proteome</keyword>
<evidence type="ECO:0000256" key="6">
    <source>
        <dbReference type="ARBA" id="ARBA00023141"/>
    </source>
</evidence>
<dbReference type="HOGENOM" id="CLU_034247_0_1_2"/>
<dbReference type="HAMAP" id="MF_00134_A">
    <property type="entry name" value="IGPS_A"/>
    <property type="match status" value="1"/>
</dbReference>
<dbReference type="InterPro" id="IPR013785">
    <property type="entry name" value="Aldolase_TIM"/>
</dbReference>
<dbReference type="InterPro" id="IPR013798">
    <property type="entry name" value="Indole-3-glycerol_P_synth_dom"/>
</dbReference>
<evidence type="ECO:0000256" key="4">
    <source>
        <dbReference type="ARBA" id="ARBA00022793"/>
    </source>
</evidence>
<organism evidence="10 11">
    <name type="scientific">Methanolacinia petrolearia (strain DSM 11571 / OCM 486 / SEBR 4847)</name>
    <name type="common">Methanoplanus petrolearius</name>
    <dbReference type="NCBI Taxonomy" id="679926"/>
    <lineage>
        <taxon>Archaea</taxon>
        <taxon>Methanobacteriati</taxon>
        <taxon>Methanobacteriota</taxon>
        <taxon>Stenosarchaea group</taxon>
        <taxon>Methanomicrobia</taxon>
        <taxon>Methanomicrobiales</taxon>
        <taxon>Methanomicrobiaceae</taxon>
        <taxon>Methanolacinia</taxon>
    </lineage>
</organism>
<keyword evidence="3 8" id="KW-0028">Amino-acid biosynthesis</keyword>
<dbReference type="PANTHER" id="PTHR22854:SF2">
    <property type="entry name" value="INDOLE-3-GLYCEROL-PHOSPHATE SYNTHASE"/>
    <property type="match status" value="1"/>
</dbReference>
<evidence type="ECO:0000256" key="7">
    <source>
        <dbReference type="ARBA" id="ARBA00023239"/>
    </source>
</evidence>
<protein>
    <recommendedName>
        <fullName evidence="8">Indole-3-glycerol phosphate synthase</fullName>
        <shortName evidence="8">IGPS</shortName>
        <ecNumber evidence="8">4.1.1.48</ecNumber>
    </recommendedName>
</protein>
<evidence type="ECO:0000256" key="8">
    <source>
        <dbReference type="HAMAP-Rule" id="MF_00134"/>
    </source>
</evidence>
<dbReference type="GO" id="GO:0000162">
    <property type="term" value="P:L-tryptophan biosynthetic process"/>
    <property type="evidence" value="ECO:0007669"/>
    <property type="project" value="UniProtKB-UniRule"/>
</dbReference>
<dbReference type="STRING" id="679926.Mpet_0918"/>
<comment type="similarity">
    <text evidence="8">Belongs to the TrpC family.</text>
</comment>
<keyword evidence="7 8" id="KW-0456">Lyase</keyword>
<reference evidence="10 11" key="1">
    <citation type="journal article" date="2010" name="Stand. Genomic Sci.">
        <title>Complete genome sequence of Methanoplanus petrolearius type strain (SEBR 4847).</title>
        <authorList>
            <person name="Brambilla E."/>
            <person name="Djao O.D."/>
            <person name="Daligault H."/>
            <person name="Lapidus A."/>
            <person name="Lucas S."/>
            <person name="Hammon N."/>
            <person name="Nolan M."/>
            <person name="Tice H."/>
            <person name="Cheng J.F."/>
            <person name="Han C."/>
            <person name="Tapia R."/>
            <person name="Goodwin L."/>
            <person name="Pitluck S."/>
            <person name="Liolios K."/>
            <person name="Ivanova N."/>
            <person name="Mavromatis K."/>
            <person name="Mikhailova N."/>
            <person name="Pati A."/>
            <person name="Chen A."/>
            <person name="Palaniappan K."/>
            <person name="Land M."/>
            <person name="Hauser L."/>
            <person name="Chang Y.J."/>
            <person name="Jeffries C.D."/>
            <person name="Rohde M."/>
            <person name="Spring S."/>
            <person name="Sikorski J."/>
            <person name="Goker M."/>
            <person name="Woyke T."/>
            <person name="Bristow J."/>
            <person name="Eisen J.A."/>
            <person name="Markowitz V."/>
            <person name="Hugenholtz P."/>
            <person name="Kyrpides N.C."/>
            <person name="Klenk H.P."/>
        </authorList>
    </citation>
    <scope>NUCLEOTIDE SEQUENCE [LARGE SCALE GENOMIC DNA]</scope>
    <source>
        <strain evidence="11">DSM 11571 / OCM 486 / SEBR 4847</strain>
    </source>
</reference>
<comment type="catalytic activity">
    <reaction evidence="1 8">
        <text>1-(2-carboxyphenylamino)-1-deoxy-D-ribulose 5-phosphate + H(+) = (1S,2R)-1-C-(indol-3-yl)glycerol 3-phosphate + CO2 + H2O</text>
        <dbReference type="Rhea" id="RHEA:23476"/>
        <dbReference type="ChEBI" id="CHEBI:15377"/>
        <dbReference type="ChEBI" id="CHEBI:15378"/>
        <dbReference type="ChEBI" id="CHEBI:16526"/>
        <dbReference type="ChEBI" id="CHEBI:58613"/>
        <dbReference type="ChEBI" id="CHEBI:58866"/>
        <dbReference type="EC" id="4.1.1.48"/>
    </reaction>
</comment>
<dbReference type="FunFam" id="3.20.20.70:FF:000024">
    <property type="entry name" value="Indole-3-glycerol phosphate synthase"/>
    <property type="match status" value="1"/>
</dbReference>
<dbReference type="UniPathway" id="UPA00035">
    <property type="reaction ID" value="UER00043"/>
</dbReference>
<dbReference type="Pfam" id="PF00218">
    <property type="entry name" value="IGPS"/>
    <property type="match status" value="1"/>
</dbReference>
<name>E1RJN8_METP4</name>
<dbReference type="eggNOG" id="arCOG01088">
    <property type="taxonomic scope" value="Archaea"/>
</dbReference>
<keyword evidence="5 8" id="KW-0822">Tryptophan biosynthesis</keyword>
<feature type="domain" description="Indole-3-glycerol phosphate synthase" evidence="9">
    <location>
        <begin position="14"/>
        <end position="254"/>
    </location>
</feature>
<evidence type="ECO:0000256" key="5">
    <source>
        <dbReference type="ARBA" id="ARBA00022822"/>
    </source>
</evidence>
<dbReference type="EMBL" id="CP002117">
    <property type="protein sequence ID" value="ADN35685.1"/>
    <property type="molecule type" value="Genomic_DNA"/>
</dbReference>
<dbReference type="InterPro" id="IPR045186">
    <property type="entry name" value="Indole-3-glycerol_P_synth"/>
</dbReference>
<dbReference type="GO" id="GO:0004425">
    <property type="term" value="F:indole-3-glycerol-phosphate synthase activity"/>
    <property type="evidence" value="ECO:0007669"/>
    <property type="project" value="UniProtKB-UniRule"/>
</dbReference>
<dbReference type="Gene3D" id="3.20.20.70">
    <property type="entry name" value="Aldolase class I"/>
    <property type="match status" value="1"/>
</dbReference>
<evidence type="ECO:0000256" key="2">
    <source>
        <dbReference type="ARBA" id="ARBA00004696"/>
    </source>
</evidence>
<dbReference type="Proteomes" id="UP000006565">
    <property type="component" value="Chromosome"/>
</dbReference>
<dbReference type="PANTHER" id="PTHR22854">
    <property type="entry name" value="TRYPTOPHAN BIOSYNTHESIS PROTEIN"/>
    <property type="match status" value="1"/>
</dbReference>